<evidence type="ECO:0000256" key="12">
    <source>
        <dbReference type="ARBA" id="ARBA00023204"/>
    </source>
</evidence>
<dbReference type="CDD" id="cd07968">
    <property type="entry name" value="OBF_DNA_ligase_IV"/>
    <property type="match status" value="1"/>
</dbReference>
<dbReference type="GO" id="GO:0046872">
    <property type="term" value="F:metal ion binding"/>
    <property type="evidence" value="ECO:0007669"/>
    <property type="project" value="UniProtKB-KW"/>
</dbReference>
<evidence type="ECO:0000256" key="16">
    <source>
        <dbReference type="RuleBase" id="RU000617"/>
    </source>
</evidence>
<evidence type="ECO:0000256" key="15">
    <source>
        <dbReference type="ARBA" id="ARBA00043870"/>
    </source>
</evidence>
<keyword evidence="11 16" id="KW-0233">DNA recombination</keyword>
<evidence type="ECO:0000256" key="4">
    <source>
        <dbReference type="ARBA" id="ARBA00022598"/>
    </source>
</evidence>
<keyword evidence="7 16" id="KW-0547">Nucleotide-binding</keyword>
<dbReference type="InterPro" id="IPR001357">
    <property type="entry name" value="BRCT_dom"/>
</dbReference>
<dbReference type="EMBL" id="HF936188">
    <property type="protein sequence ID" value="CCX15517.1"/>
    <property type="molecule type" value="Genomic_DNA"/>
</dbReference>
<evidence type="ECO:0000256" key="17">
    <source>
        <dbReference type="RuleBase" id="RU004196"/>
    </source>
</evidence>
<dbReference type="OMA" id="EGIMIKH"/>
<dbReference type="GO" id="GO:0006310">
    <property type="term" value="P:DNA recombination"/>
    <property type="evidence" value="ECO:0007669"/>
    <property type="project" value="UniProtKB-KW"/>
</dbReference>
<evidence type="ECO:0000256" key="18">
    <source>
        <dbReference type="SAM" id="MobiDB-lite"/>
    </source>
</evidence>
<feature type="region of interest" description="Disordered" evidence="18">
    <location>
        <begin position="24"/>
        <end position="45"/>
    </location>
</feature>
<feature type="domain" description="BRCT" evidence="20">
    <location>
        <begin position="900"/>
        <end position="997"/>
    </location>
</feature>
<evidence type="ECO:0000256" key="6">
    <source>
        <dbReference type="ARBA" id="ARBA00022737"/>
    </source>
</evidence>
<dbReference type="GO" id="GO:0032807">
    <property type="term" value="C:DNA ligase IV complex"/>
    <property type="evidence" value="ECO:0007669"/>
    <property type="project" value="TreeGrafter"/>
</dbReference>
<evidence type="ECO:0000256" key="1">
    <source>
        <dbReference type="ARBA" id="ARBA00001946"/>
    </source>
</evidence>
<sequence>MNLPTPTAPSTRSPHRLSTFCTPNSSSHFWKNKKKKPGAGLRGNRELKPHEIRRNIIDAFISKWRKEVGDDIFPAFRLILCEKDRDRNVYNLKEQKIGKLLVKVMKINKDSEDGYALLHWKEPGSWASSAGDFALRCYEVIKKRPIRTLPGTLTITEVNHLLDQLSSSPSDESQLSLFSQFYTLMSPTELMWLIRIILKQMKISATEKTFFDCFHPDAESLFSISSSLRRVCWELWDPSIRLEDNSKGVVLNSCFQPQLANFAKKSFSAVINSMPTPFWIEEKLDGERMQLHYSNGSMKWWSRKAKDYTHLYGTSFFDGAVAQFIKEAFDPAVTNCILDGEMITWDPVLDYIVAFGTLKSAVIEQTNNPTKENIHRPLFRVFDILFLNNKSLLSYTLSERYRALQRILHPIHRRIEIHSHIEATSAEEIEASLRKVIASSTEGLVIKSPLSVYRLNSRNDSWIKVKPEYMTEFGESLDLLVIGGYWGSGHRSNTLSSFLCGLRVDGNHASGDGMKFWSFCRVGGGFTAGDYQHIAHLTEGAWIEWGKSSEGSPNNSNNHRQFFQLGGGDKEFEKPNVWIHPEKSFVIEVKAAEVVESGQYRVPYTLRFPRFRRVREDKNWETSLGVQEFEALRQEVKEHKEGGMVVEKRRAGRKRVKKEFRVMGDDEDGEDGDEVPKFAPMPRGDSQREQAEQAEKQETQQKKPRKPLFSGLRFWVITESATKHFGKKLTKPALESLIKAHGGTIYQSETAAPEVICIGDRKLVKVAGLIKTGKRDIVKTQWVLDCIAQNELLDQDEDEDKDWDGRDEQKPFLLPLEQDRHLFFATPETEQKAIKNTDDWGDSYCRSITATDLGSLLSSMKPALSSKFDTSLAASVRENLELEMEALSGAAGVGEMPGWIFKGCRVFILVPNRNQEGHDYQILKNLVEFGGGEKVEELTGRERVSHVVVLDDTDGDVVQRLRKRVAEWDRIPRFVKAGWVRESFNALTRVDEERFLA</sequence>
<protein>
    <recommendedName>
        <fullName evidence="16">DNA ligase</fullName>
        <ecNumber evidence="16">6.5.1.1</ecNumber>
    </recommendedName>
</protein>
<evidence type="ECO:0000256" key="13">
    <source>
        <dbReference type="ARBA" id="ARBA00023242"/>
    </source>
</evidence>
<dbReference type="InterPro" id="IPR012340">
    <property type="entry name" value="NA-bd_OB-fold"/>
</dbReference>
<keyword evidence="10" id="KW-0460">Magnesium</keyword>
<dbReference type="SUPFAM" id="SSF117018">
    <property type="entry name" value="ATP-dependent DNA ligase DNA-binding domain"/>
    <property type="match status" value="1"/>
</dbReference>
<organism evidence="21 22">
    <name type="scientific">Pyronema omphalodes (strain CBS 100304)</name>
    <name type="common">Pyronema confluens</name>
    <dbReference type="NCBI Taxonomy" id="1076935"/>
    <lineage>
        <taxon>Eukaryota</taxon>
        <taxon>Fungi</taxon>
        <taxon>Dikarya</taxon>
        <taxon>Ascomycota</taxon>
        <taxon>Pezizomycotina</taxon>
        <taxon>Pezizomycetes</taxon>
        <taxon>Pezizales</taxon>
        <taxon>Pyronemataceae</taxon>
        <taxon>Pyronema</taxon>
    </lineage>
</organism>
<keyword evidence="5" id="KW-0479">Metal-binding</keyword>
<dbReference type="CDD" id="cd07903">
    <property type="entry name" value="Adenylation_DNA_ligase_IV"/>
    <property type="match status" value="1"/>
</dbReference>
<dbReference type="GO" id="GO:0071897">
    <property type="term" value="P:DNA biosynthetic process"/>
    <property type="evidence" value="ECO:0007669"/>
    <property type="project" value="InterPro"/>
</dbReference>
<comment type="catalytic activity">
    <reaction evidence="14 16">
        <text>ATP + (deoxyribonucleotide)n-3'-hydroxyl + 5'-phospho-(deoxyribonucleotide)m = (deoxyribonucleotide)n+m + AMP + diphosphate.</text>
        <dbReference type="EC" id="6.5.1.1"/>
    </reaction>
</comment>
<name>U4LMU7_PYROM</name>
<comment type="subcellular location">
    <subcellularLocation>
        <location evidence="2">Nucleus</location>
    </subcellularLocation>
</comment>
<dbReference type="Proteomes" id="UP000018144">
    <property type="component" value="Unassembled WGS sequence"/>
</dbReference>
<dbReference type="SUPFAM" id="SSF56091">
    <property type="entry name" value="DNA ligase/mRNA capping enzyme, catalytic domain"/>
    <property type="match status" value="1"/>
</dbReference>
<dbReference type="PANTHER" id="PTHR45997">
    <property type="entry name" value="DNA LIGASE 4"/>
    <property type="match status" value="1"/>
</dbReference>
<dbReference type="InterPro" id="IPR036420">
    <property type="entry name" value="BRCT_dom_sf"/>
</dbReference>
<dbReference type="Pfam" id="PF16589">
    <property type="entry name" value="BRCT_2"/>
    <property type="match status" value="1"/>
</dbReference>
<dbReference type="Pfam" id="PF04675">
    <property type="entry name" value="DNA_ligase_A_N"/>
    <property type="match status" value="1"/>
</dbReference>
<evidence type="ECO:0000259" key="20">
    <source>
        <dbReference type="PROSITE" id="PS50172"/>
    </source>
</evidence>
<evidence type="ECO:0000313" key="21">
    <source>
        <dbReference type="EMBL" id="CCX15517.1"/>
    </source>
</evidence>
<dbReference type="AlphaFoldDB" id="U4LMU7"/>
<feature type="domain" description="ATP-dependent DNA ligase family profile" evidence="19">
    <location>
        <begin position="379"/>
        <end position="504"/>
    </location>
</feature>
<keyword evidence="6" id="KW-0677">Repeat</keyword>
<evidence type="ECO:0000256" key="9">
    <source>
        <dbReference type="ARBA" id="ARBA00022840"/>
    </source>
</evidence>
<evidence type="ECO:0000256" key="2">
    <source>
        <dbReference type="ARBA" id="ARBA00004123"/>
    </source>
</evidence>
<dbReference type="Gene3D" id="1.10.3260.10">
    <property type="entry name" value="DNA ligase, ATP-dependent, N-terminal domain"/>
    <property type="match status" value="1"/>
</dbReference>
<dbReference type="GO" id="GO:0005524">
    <property type="term" value="F:ATP binding"/>
    <property type="evidence" value="ECO:0007669"/>
    <property type="project" value="UniProtKB-KW"/>
</dbReference>
<dbReference type="Pfam" id="PF01068">
    <property type="entry name" value="DNA_ligase_A_M"/>
    <property type="match status" value="1"/>
</dbReference>
<keyword evidence="8 16" id="KW-0227">DNA damage</keyword>
<evidence type="ECO:0000256" key="10">
    <source>
        <dbReference type="ARBA" id="ARBA00022842"/>
    </source>
</evidence>
<dbReference type="GO" id="GO:0006303">
    <property type="term" value="P:double-strand break repair via nonhomologous end joining"/>
    <property type="evidence" value="ECO:0007669"/>
    <property type="project" value="TreeGrafter"/>
</dbReference>
<keyword evidence="12 16" id="KW-0234">DNA repair</keyword>
<dbReference type="GO" id="GO:0003910">
    <property type="term" value="F:DNA ligase (ATP) activity"/>
    <property type="evidence" value="ECO:0007669"/>
    <property type="project" value="UniProtKB-EC"/>
</dbReference>
<dbReference type="InterPro" id="IPR012310">
    <property type="entry name" value="DNA_ligase_ATP-dep_cent"/>
</dbReference>
<dbReference type="GO" id="GO:0006297">
    <property type="term" value="P:nucleotide-excision repair, DNA gap filling"/>
    <property type="evidence" value="ECO:0007669"/>
    <property type="project" value="TreeGrafter"/>
</dbReference>
<dbReference type="SUPFAM" id="SSF52113">
    <property type="entry name" value="BRCT domain"/>
    <property type="match status" value="2"/>
</dbReference>
<dbReference type="OrthoDB" id="151490at2759"/>
<keyword evidence="9 16" id="KW-0067">ATP-binding</keyword>
<dbReference type="InterPro" id="IPR012308">
    <property type="entry name" value="DNA_ligase_ATP-dep_N"/>
</dbReference>
<dbReference type="PANTHER" id="PTHR45997:SF1">
    <property type="entry name" value="DNA LIGASE 4"/>
    <property type="match status" value="1"/>
</dbReference>
<dbReference type="Gene3D" id="3.30.470.30">
    <property type="entry name" value="DNA ligase/mRNA capping enzyme"/>
    <property type="match status" value="1"/>
</dbReference>
<dbReference type="Pfam" id="PF04679">
    <property type="entry name" value="DNA_ligase_A_C"/>
    <property type="match status" value="1"/>
</dbReference>
<dbReference type="PROSITE" id="PS00697">
    <property type="entry name" value="DNA_LIGASE_A1"/>
    <property type="match status" value="1"/>
</dbReference>
<feature type="region of interest" description="Disordered" evidence="18">
    <location>
        <begin position="659"/>
        <end position="705"/>
    </location>
</feature>
<dbReference type="SMART" id="SM00292">
    <property type="entry name" value="BRCT"/>
    <property type="match status" value="2"/>
</dbReference>
<evidence type="ECO:0000313" key="22">
    <source>
        <dbReference type="Proteomes" id="UP000018144"/>
    </source>
</evidence>
<dbReference type="InterPro" id="IPR016059">
    <property type="entry name" value="DNA_ligase_ATP-dep_CS"/>
</dbReference>
<evidence type="ECO:0000256" key="7">
    <source>
        <dbReference type="ARBA" id="ARBA00022741"/>
    </source>
</evidence>
<dbReference type="Gene3D" id="2.40.50.140">
    <property type="entry name" value="Nucleic acid-binding proteins"/>
    <property type="match status" value="1"/>
</dbReference>
<dbReference type="NCBIfam" id="TIGR00574">
    <property type="entry name" value="dnl1"/>
    <property type="match status" value="1"/>
</dbReference>
<keyword evidence="4 16" id="KW-0436">Ligase</keyword>
<dbReference type="GO" id="GO:0003677">
    <property type="term" value="F:DNA binding"/>
    <property type="evidence" value="ECO:0007669"/>
    <property type="project" value="InterPro"/>
</dbReference>
<accession>U4LMU7</accession>
<evidence type="ECO:0000256" key="3">
    <source>
        <dbReference type="ARBA" id="ARBA00007572"/>
    </source>
</evidence>
<evidence type="ECO:0000256" key="5">
    <source>
        <dbReference type="ARBA" id="ARBA00022723"/>
    </source>
</evidence>
<dbReference type="PROSITE" id="PS50160">
    <property type="entry name" value="DNA_LIGASE_A3"/>
    <property type="match status" value="1"/>
</dbReference>
<dbReference type="FunFam" id="1.10.3260.10:FF:000008">
    <property type="entry name" value="DNA ligase 4"/>
    <property type="match status" value="1"/>
</dbReference>
<dbReference type="InterPro" id="IPR029710">
    <property type="entry name" value="LIG4"/>
</dbReference>
<comment type="similarity">
    <text evidence="3 17">Belongs to the ATP-dependent DNA ligase family.</text>
</comment>
<dbReference type="InterPro" id="IPR036599">
    <property type="entry name" value="DNA_ligase_N_sf"/>
</dbReference>
<dbReference type="EC" id="6.5.1.1" evidence="16"/>
<keyword evidence="22" id="KW-1185">Reference proteome</keyword>
<gene>
    <name evidence="21" type="ORF">PCON_01845</name>
</gene>
<evidence type="ECO:0000256" key="8">
    <source>
        <dbReference type="ARBA" id="ARBA00022763"/>
    </source>
</evidence>
<evidence type="ECO:0000256" key="11">
    <source>
        <dbReference type="ARBA" id="ARBA00023172"/>
    </source>
</evidence>
<feature type="compositionally biased region" description="Basic and acidic residues" evidence="18">
    <location>
        <begin position="685"/>
        <end position="701"/>
    </location>
</feature>
<dbReference type="SUPFAM" id="SSF50249">
    <property type="entry name" value="Nucleic acid-binding proteins"/>
    <property type="match status" value="1"/>
</dbReference>
<evidence type="ECO:0000259" key="19">
    <source>
        <dbReference type="PROSITE" id="PS50160"/>
    </source>
</evidence>
<dbReference type="PROSITE" id="PS50172">
    <property type="entry name" value="BRCT"/>
    <property type="match status" value="2"/>
</dbReference>
<dbReference type="InterPro" id="IPR012309">
    <property type="entry name" value="DNA_ligase_ATP-dep_C"/>
</dbReference>
<dbReference type="Gene3D" id="3.40.50.10190">
    <property type="entry name" value="BRCT domain"/>
    <property type="match status" value="2"/>
</dbReference>
<dbReference type="InterPro" id="IPR044125">
    <property type="entry name" value="Adenylation_DNA_ligase_IV"/>
</dbReference>
<proteinExistence type="inferred from homology"/>
<feature type="domain" description="BRCT" evidence="20">
    <location>
        <begin position="704"/>
        <end position="800"/>
    </location>
</feature>
<comment type="cofactor">
    <cofactor evidence="1">
        <name>Mg(2+)</name>
        <dbReference type="ChEBI" id="CHEBI:18420"/>
    </cofactor>
</comment>
<keyword evidence="13" id="KW-0539">Nucleus</keyword>
<dbReference type="eggNOG" id="KOG0966">
    <property type="taxonomic scope" value="Eukaryota"/>
</dbReference>
<dbReference type="STRING" id="1076935.U4LMU7"/>
<evidence type="ECO:0000256" key="14">
    <source>
        <dbReference type="ARBA" id="ARBA00034003"/>
    </source>
</evidence>
<comment type="function">
    <text evidence="15">DNA ligase involved in DNA non-homologous end joining (NHEJ); required for double-strand break (DSB) repair.</text>
</comment>
<dbReference type="InterPro" id="IPR000977">
    <property type="entry name" value="DNA_ligase_ATP-dep"/>
</dbReference>
<reference evidence="21 22" key="1">
    <citation type="journal article" date="2013" name="PLoS Genet.">
        <title>The genome and development-dependent transcriptomes of Pyronema confluens: a window into fungal evolution.</title>
        <authorList>
            <person name="Traeger S."/>
            <person name="Altegoer F."/>
            <person name="Freitag M."/>
            <person name="Gabaldon T."/>
            <person name="Kempken F."/>
            <person name="Kumar A."/>
            <person name="Marcet-Houben M."/>
            <person name="Poggeler S."/>
            <person name="Stajich J.E."/>
            <person name="Nowrousian M."/>
        </authorList>
    </citation>
    <scope>NUCLEOTIDE SEQUENCE [LARGE SCALE GENOMIC DNA]</scope>
    <source>
        <strain evidence="22">CBS 100304</strain>
        <tissue evidence="21">Vegetative mycelium</tissue>
    </source>
</reference>